<dbReference type="GO" id="GO:0032259">
    <property type="term" value="P:methylation"/>
    <property type="evidence" value="ECO:0007669"/>
    <property type="project" value="UniProtKB-KW"/>
</dbReference>
<organism evidence="3 4">
    <name type="scientific">Winogradskyella immobilis</name>
    <dbReference type="NCBI Taxonomy" id="2816852"/>
    <lineage>
        <taxon>Bacteria</taxon>
        <taxon>Pseudomonadati</taxon>
        <taxon>Bacteroidota</taxon>
        <taxon>Flavobacteriia</taxon>
        <taxon>Flavobacteriales</taxon>
        <taxon>Flavobacteriaceae</taxon>
        <taxon>Winogradskyella</taxon>
    </lineage>
</organism>
<sequence>MNLKLLNTDIQTYITENLNVDVSKLILKGSDFEGVDHKLIIEQIEAKKRCKKKLPTWFSNKNIYYPNKLNIEQTSSELTASYKANLVSGKTLIDITGGFGVDCYYFSKQIDTVTHCEINTKLSKIVKHNYKTLNANNIKSIANDGLETLEALNQSFDWIYIDPSRRDDIKNKVFLLTDCQPNIKNILGLLFIYSKNVMLKTSPLLDISATLKDLKYVKEIHCIAVNNEMKELLWVLQKDYNEAIEVKTINIQKNSSQTFNFLCKEEGLKEAFHSKASNYIYEPNSAILKSGAFNILSNKLNIYKLHKHSHLYTSDALIEFPGRRFSIDTIIPYNKKEFLKLKVTKANITIRNFPLSVNDIRKKLKIKDGGDIYLFFTTNNENKRVILKCSKL</sequence>
<dbReference type="GO" id="GO:0008168">
    <property type="term" value="F:methyltransferase activity"/>
    <property type="evidence" value="ECO:0007669"/>
    <property type="project" value="UniProtKB-KW"/>
</dbReference>
<keyword evidence="3" id="KW-0489">Methyltransferase</keyword>
<comment type="caution">
    <text evidence="3">The sequence shown here is derived from an EMBL/GenBank/DDBJ whole genome shotgun (WGS) entry which is preliminary data.</text>
</comment>
<dbReference type="Pfam" id="PF03602">
    <property type="entry name" value="Cons_hypoth95"/>
    <property type="match status" value="1"/>
</dbReference>
<name>A0ABS8ELV7_9FLAO</name>
<keyword evidence="3" id="KW-0808">Transferase</keyword>
<evidence type="ECO:0000259" key="2">
    <source>
        <dbReference type="Pfam" id="PF22013"/>
    </source>
</evidence>
<dbReference type="InterPro" id="IPR029063">
    <property type="entry name" value="SAM-dependent_MTases_sf"/>
</dbReference>
<evidence type="ECO:0000313" key="3">
    <source>
        <dbReference type="EMBL" id="MCC1484199.1"/>
    </source>
</evidence>
<evidence type="ECO:0000259" key="1">
    <source>
        <dbReference type="Pfam" id="PF18096"/>
    </source>
</evidence>
<keyword evidence="4" id="KW-1185">Reference proteome</keyword>
<reference evidence="3" key="2">
    <citation type="submission" date="2021-10" db="EMBL/GenBank/DDBJ databases">
        <title>Genome of Winogradskyella sp. E313.</title>
        <authorList>
            <person name="Zhou Y."/>
        </authorList>
    </citation>
    <scope>NUCLEOTIDE SEQUENCE</scope>
    <source>
        <strain evidence="3">E313</strain>
    </source>
</reference>
<dbReference type="Pfam" id="PF18096">
    <property type="entry name" value="Thump_like"/>
    <property type="match status" value="1"/>
</dbReference>
<dbReference type="EMBL" id="JAFMPT010000006">
    <property type="protein sequence ID" value="MCC1484199.1"/>
    <property type="molecule type" value="Genomic_DNA"/>
</dbReference>
<feature type="domain" description="PG-1098 ferredoxin-like" evidence="2">
    <location>
        <begin position="279"/>
        <end position="321"/>
    </location>
</feature>
<gene>
    <name evidence="3" type="ORF">J1C55_06330</name>
</gene>
<dbReference type="Gene3D" id="3.40.50.150">
    <property type="entry name" value="Vaccinia Virus protein VP39"/>
    <property type="match status" value="1"/>
</dbReference>
<dbReference type="InterPro" id="IPR054168">
    <property type="entry name" value="PG_1098_Fer"/>
</dbReference>
<feature type="domain" description="THUMP-like" evidence="1">
    <location>
        <begin position="322"/>
        <end position="390"/>
    </location>
</feature>
<dbReference type="RefSeq" id="WP_227476644.1">
    <property type="nucleotide sequence ID" value="NZ_JAFMPT010000006.1"/>
</dbReference>
<dbReference type="SUPFAM" id="SSF53335">
    <property type="entry name" value="S-adenosyl-L-methionine-dependent methyltransferases"/>
    <property type="match status" value="1"/>
</dbReference>
<accession>A0ABS8ELV7</accession>
<evidence type="ECO:0000313" key="4">
    <source>
        <dbReference type="Proteomes" id="UP000778797"/>
    </source>
</evidence>
<dbReference type="InterPro" id="IPR041497">
    <property type="entry name" value="Thump-like"/>
</dbReference>
<proteinExistence type="predicted"/>
<dbReference type="Pfam" id="PF22013">
    <property type="entry name" value="PG_1098_Fer"/>
    <property type="match status" value="1"/>
</dbReference>
<dbReference type="Gene3D" id="1.10.10.1110">
    <property type="entry name" value="Methyltransferase PG1098, N-terminal domain"/>
    <property type="match status" value="1"/>
</dbReference>
<dbReference type="Proteomes" id="UP000778797">
    <property type="component" value="Unassembled WGS sequence"/>
</dbReference>
<protein>
    <submittedName>
        <fullName evidence="3">RsmD family RNA methyltransferase</fullName>
    </submittedName>
</protein>
<reference evidence="3" key="1">
    <citation type="submission" date="2021-03" db="EMBL/GenBank/DDBJ databases">
        <authorList>
            <person name="Ping X."/>
        </authorList>
    </citation>
    <scope>NUCLEOTIDE SEQUENCE</scope>
    <source>
        <strain evidence="3">E313</strain>
    </source>
</reference>